<sequence length="101" mass="11094">MGDGAVRTILRTSEPSDSASDGLNIISAINGSRSLVVEMRSKLLDARSDGLEVRSTVLAPHCTTRHDNKFSLYSSLKMQNSSQKLLTTKNFVVFCFTLVRT</sequence>
<evidence type="ECO:0000313" key="1">
    <source>
        <dbReference type="EMBL" id="KAI8565904.1"/>
    </source>
</evidence>
<dbReference type="Proteomes" id="UP001062846">
    <property type="component" value="Chromosome 3"/>
</dbReference>
<name>A0ACC0PL80_RHOML</name>
<proteinExistence type="predicted"/>
<accession>A0ACC0PL80</accession>
<comment type="caution">
    <text evidence="1">The sequence shown here is derived from an EMBL/GenBank/DDBJ whole genome shotgun (WGS) entry which is preliminary data.</text>
</comment>
<protein>
    <submittedName>
        <fullName evidence="1">Uncharacterized protein</fullName>
    </submittedName>
</protein>
<gene>
    <name evidence="1" type="ORF">RHMOL_Rhmol03G0297100</name>
</gene>
<reference evidence="1" key="1">
    <citation type="submission" date="2022-02" db="EMBL/GenBank/DDBJ databases">
        <title>Plant Genome Project.</title>
        <authorList>
            <person name="Zhang R.-G."/>
        </authorList>
    </citation>
    <scope>NUCLEOTIDE SEQUENCE</scope>
    <source>
        <strain evidence="1">AT1</strain>
    </source>
</reference>
<organism evidence="1 2">
    <name type="scientific">Rhododendron molle</name>
    <name type="common">Chinese azalea</name>
    <name type="synonym">Azalea mollis</name>
    <dbReference type="NCBI Taxonomy" id="49168"/>
    <lineage>
        <taxon>Eukaryota</taxon>
        <taxon>Viridiplantae</taxon>
        <taxon>Streptophyta</taxon>
        <taxon>Embryophyta</taxon>
        <taxon>Tracheophyta</taxon>
        <taxon>Spermatophyta</taxon>
        <taxon>Magnoliopsida</taxon>
        <taxon>eudicotyledons</taxon>
        <taxon>Gunneridae</taxon>
        <taxon>Pentapetalae</taxon>
        <taxon>asterids</taxon>
        <taxon>Ericales</taxon>
        <taxon>Ericaceae</taxon>
        <taxon>Ericoideae</taxon>
        <taxon>Rhodoreae</taxon>
        <taxon>Rhododendron</taxon>
    </lineage>
</organism>
<keyword evidence="2" id="KW-1185">Reference proteome</keyword>
<evidence type="ECO:0000313" key="2">
    <source>
        <dbReference type="Proteomes" id="UP001062846"/>
    </source>
</evidence>
<dbReference type="EMBL" id="CM046390">
    <property type="protein sequence ID" value="KAI8565904.1"/>
    <property type="molecule type" value="Genomic_DNA"/>
</dbReference>